<keyword evidence="1" id="KW-1133">Transmembrane helix</keyword>
<keyword evidence="1" id="KW-0472">Membrane</keyword>
<comment type="caution">
    <text evidence="2">The sequence shown here is derived from an EMBL/GenBank/DDBJ whole genome shotgun (WGS) entry which is preliminary data.</text>
</comment>
<proteinExistence type="predicted"/>
<dbReference type="EMBL" id="AOGX02000013">
    <property type="protein sequence ID" value="EOQ90275.1"/>
    <property type="molecule type" value="Genomic_DNA"/>
</dbReference>
<feature type="transmembrane region" description="Helical" evidence="1">
    <location>
        <begin position="32"/>
        <end position="51"/>
    </location>
</feature>
<organism evidence="2 3">
    <name type="scientific">Leptospira yanagawae serovar Saopaulo str. Sao Paulo = ATCC 700523</name>
    <dbReference type="NCBI Taxonomy" id="1249483"/>
    <lineage>
        <taxon>Bacteria</taxon>
        <taxon>Pseudomonadati</taxon>
        <taxon>Spirochaetota</taxon>
        <taxon>Spirochaetia</taxon>
        <taxon>Leptospirales</taxon>
        <taxon>Leptospiraceae</taxon>
        <taxon>Leptospira</taxon>
    </lineage>
</organism>
<evidence type="ECO:0000313" key="2">
    <source>
        <dbReference type="EMBL" id="EOQ90275.1"/>
    </source>
</evidence>
<sequence>MNRMFWDNCRREAHDDQTGKRFLFGQMFYLNYLYFLIVLGDEIEFILINLFEMYWLSSQC</sequence>
<reference evidence="2 3" key="1">
    <citation type="submission" date="2013-04" db="EMBL/GenBank/DDBJ databases">
        <authorList>
            <person name="Harkins D.M."/>
            <person name="Durkin A.S."/>
            <person name="Brinkac L.M."/>
            <person name="Haft D.H."/>
            <person name="Selengut J.D."/>
            <person name="Sanka R."/>
            <person name="DePew J."/>
            <person name="Purushe J."/>
            <person name="Hartskeerl R.A."/>
            <person name="Ahmed A."/>
            <person name="van der Linden H."/>
            <person name="Goris M.G.A."/>
            <person name="Vinetz J.M."/>
            <person name="Sutton G.G."/>
            <person name="Nierman W.C."/>
            <person name="Fouts D.E."/>
        </authorList>
    </citation>
    <scope>NUCLEOTIDE SEQUENCE [LARGE SCALE GENOMIC DNA]</scope>
    <source>
        <strain evidence="2 3">Sao Paulo</strain>
    </source>
</reference>
<dbReference type="AlphaFoldDB" id="A0A5E8HG75"/>
<protein>
    <submittedName>
        <fullName evidence="2">Uncharacterized protein</fullName>
    </submittedName>
</protein>
<evidence type="ECO:0000256" key="1">
    <source>
        <dbReference type="SAM" id="Phobius"/>
    </source>
</evidence>
<evidence type="ECO:0000313" key="3">
    <source>
        <dbReference type="Proteomes" id="UP000013996"/>
    </source>
</evidence>
<accession>A0A5E8HG75</accession>
<gene>
    <name evidence="2" type="ORF">LEP1GSC202_0472</name>
</gene>
<keyword evidence="1" id="KW-0812">Transmembrane</keyword>
<name>A0A5E8HG75_9LEPT</name>
<dbReference type="Proteomes" id="UP000013996">
    <property type="component" value="Unassembled WGS sequence"/>
</dbReference>